<organism evidence="1">
    <name type="scientific">marine sediment metagenome</name>
    <dbReference type="NCBI Taxonomy" id="412755"/>
    <lineage>
        <taxon>unclassified sequences</taxon>
        <taxon>metagenomes</taxon>
        <taxon>ecological metagenomes</taxon>
    </lineage>
</organism>
<gene>
    <name evidence="1" type="ORF">S06H3_51157</name>
</gene>
<accession>X1MRH0</accession>
<sequence length="250" mass="27025">PYDRDRKSSNTVVMVKELGAGDHSVGGRFCSNWAGETVTIDERQLAVFLFSGTSYHFIRSTTPVNTASTTFVDDTEAIQNFDLASDMLALIVYNAGCEHDDVNSTSGTKYAIEVDGTDVAQQHQGPPYANYKNGGTVVHMEILGAGGHTVKGRFAACLEATVTIRERQLAILLFPNNQLYDFVRSTVTVTPSSAALVDDPQAIVNRNLPDTRQVLIIYNPTKYCGTTSVHEELKAGINVDGADVSLTGQS</sequence>
<proteinExistence type="predicted"/>
<evidence type="ECO:0000313" key="1">
    <source>
        <dbReference type="EMBL" id="GAI34252.1"/>
    </source>
</evidence>
<dbReference type="EMBL" id="BARV01032444">
    <property type="protein sequence ID" value="GAI34252.1"/>
    <property type="molecule type" value="Genomic_DNA"/>
</dbReference>
<comment type="caution">
    <text evidence="1">The sequence shown here is derived from an EMBL/GenBank/DDBJ whole genome shotgun (WGS) entry which is preliminary data.</text>
</comment>
<feature type="non-terminal residue" evidence="1">
    <location>
        <position position="1"/>
    </location>
</feature>
<name>X1MRH0_9ZZZZ</name>
<protein>
    <submittedName>
        <fullName evidence="1">Uncharacterized protein</fullName>
    </submittedName>
</protein>
<feature type="non-terminal residue" evidence="1">
    <location>
        <position position="250"/>
    </location>
</feature>
<reference evidence="1" key="1">
    <citation type="journal article" date="2014" name="Front. Microbiol.">
        <title>High frequency of phylogenetically diverse reductive dehalogenase-homologous genes in deep subseafloor sedimentary metagenomes.</title>
        <authorList>
            <person name="Kawai M."/>
            <person name="Futagami T."/>
            <person name="Toyoda A."/>
            <person name="Takaki Y."/>
            <person name="Nishi S."/>
            <person name="Hori S."/>
            <person name="Arai W."/>
            <person name="Tsubouchi T."/>
            <person name="Morono Y."/>
            <person name="Uchiyama I."/>
            <person name="Ito T."/>
            <person name="Fujiyama A."/>
            <person name="Inagaki F."/>
            <person name="Takami H."/>
        </authorList>
    </citation>
    <scope>NUCLEOTIDE SEQUENCE</scope>
    <source>
        <strain evidence="1">Expedition CK06-06</strain>
    </source>
</reference>
<dbReference type="AlphaFoldDB" id="X1MRH0"/>